<comment type="caution">
    <text evidence="1">The sequence shown here is derived from an EMBL/GenBank/DDBJ whole genome shotgun (WGS) entry which is preliminary data.</text>
</comment>
<accession>A0A8H7YD81</accession>
<dbReference type="EMBL" id="JAEVHI010000006">
    <property type="protein sequence ID" value="KAG5288926.1"/>
    <property type="molecule type" value="Genomic_DNA"/>
</dbReference>
<dbReference type="VEuPathDB" id="FungiDB:I7I52_12573"/>
<organism evidence="1 2">
    <name type="scientific">Ajellomyces capsulatus</name>
    <name type="common">Darling's disease fungus</name>
    <name type="synonym">Histoplasma capsulatum</name>
    <dbReference type="NCBI Taxonomy" id="5037"/>
    <lineage>
        <taxon>Eukaryota</taxon>
        <taxon>Fungi</taxon>
        <taxon>Dikarya</taxon>
        <taxon>Ascomycota</taxon>
        <taxon>Pezizomycotina</taxon>
        <taxon>Eurotiomycetes</taxon>
        <taxon>Eurotiomycetidae</taxon>
        <taxon>Onygenales</taxon>
        <taxon>Ajellomycetaceae</taxon>
        <taxon>Histoplasma</taxon>
    </lineage>
</organism>
<reference evidence="1 2" key="1">
    <citation type="submission" date="2021-01" db="EMBL/GenBank/DDBJ databases">
        <title>Chromosome-level genome assembly of a human fungal pathogen reveals clustering of transcriptionally co-regulated genes.</title>
        <authorList>
            <person name="Voorhies M."/>
            <person name="Cohen S."/>
            <person name="Shea T.P."/>
            <person name="Petrus S."/>
            <person name="Munoz J.F."/>
            <person name="Poplawski S."/>
            <person name="Goldman W.E."/>
            <person name="Michael T."/>
            <person name="Cuomo C.A."/>
            <person name="Sil A."/>
            <person name="Beyhan S."/>
        </authorList>
    </citation>
    <scope>NUCLEOTIDE SEQUENCE [LARGE SCALE GENOMIC DNA]</scope>
    <source>
        <strain evidence="1 2">G184AR</strain>
    </source>
</reference>
<protein>
    <submittedName>
        <fullName evidence="1">Uncharacterized protein</fullName>
    </submittedName>
</protein>
<name>A0A8H7YD81_AJECA</name>
<evidence type="ECO:0000313" key="2">
    <source>
        <dbReference type="Proteomes" id="UP000670092"/>
    </source>
</evidence>
<proteinExistence type="predicted"/>
<gene>
    <name evidence="1" type="ORF">I7I52_12573</name>
</gene>
<dbReference type="AlphaFoldDB" id="A0A8H7YD81"/>
<sequence length="76" mass="8031">MAGTTFAATPPIAMLWHVANRVPASTDPRLDCHVVANVPAAGPMGVNPTSPRTGDTVIYVTIIAAPVAHWRPLSFR</sequence>
<dbReference type="Proteomes" id="UP000670092">
    <property type="component" value="Unassembled WGS sequence"/>
</dbReference>
<evidence type="ECO:0000313" key="1">
    <source>
        <dbReference type="EMBL" id="KAG5288926.1"/>
    </source>
</evidence>